<proteinExistence type="predicted"/>
<name>A0ACC0A7B9_CATRO</name>
<dbReference type="Proteomes" id="UP001060085">
    <property type="component" value="Linkage Group LG06"/>
</dbReference>
<reference evidence="2" key="1">
    <citation type="journal article" date="2023" name="Nat. Plants">
        <title>Single-cell RNA sequencing provides a high-resolution roadmap for understanding the multicellular compartmentation of specialized metabolism.</title>
        <authorList>
            <person name="Sun S."/>
            <person name="Shen X."/>
            <person name="Li Y."/>
            <person name="Li Y."/>
            <person name="Wang S."/>
            <person name="Li R."/>
            <person name="Zhang H."/>
            <person name="Shen G."/>
            <person name="Guo B."/>
            <person name="Wei J."/>
            <person name="Xu J."/>
            <person name="St-Pierre B."/>
            <person name="Chen S."/>
            <person name="Sun C."/>
        </authorList>
    </citation>
    <scope>NUCLEOTIDE SEQUENCE [LARGE SCALE GENOMIC DNA]</scope>
</reference>
<accession>A0ACC0A7B9</accession>
<protein>
    <submittedName>
        <fullName evidence="1">Uncharacterized protein</fullName>
    </submittedName>
</protein>
<evidence type="ECO:0000313" key="2">
    <source>
        <dbReference type="Proteomes" id="UP001060085"/>
    </source>
</evidence>
<sequence length="365" mass="41436">MAMETPHELMVADLAASQLQKLPSNYIRPLSERPDLSQVLHDYDTNSSHNNIPLIDLQNLCGPDRPNIVKQIGEACLNYGFFQVKNHGISDTVVNNMLRVGREFFELPQSERLKNYSEDPSKTTRLSTSFNIKTEKVANWRDFLRLHCYPLQDFIHEWPTNPPSFRDVVAEYCKNVRGLALKIIEGISESLGLERNYIEKQLGKHGQHMAINYYPPCPQPELTYGLPGHTDPNLITILLQDDVPGLQVLKNGTWIALNPLPKTFIVNIGDQMQVLSNNMYKSVLHRAIVNSSKERISIPTFYCPSSDALVGPAKKLVDGEDKPPAVFRNFTYQEYYDKFWNRGLATQTCLDMFMLPSSSSSNSSN</sequence>
<comment type="caution">
    <text evidence="1">The sequence shown here is derived from an EMBL/GenBank/DDBJ whole genome shotgun (WGS) entry which is preliminary data.</text>
</comment>
<keyword evidence="2" id="KW-1185">Reference proteome</keyword>
<evidence type="ECO:0000313" key="1">
    <source>
        <dbReference type="EMBL" id="KAI5656295.1"/>
    </source>
</evidence>
<gene>
    <name evidence="1" type="ORF">M9H77_25088</name>
</gene>
<dbReference type="EMBL" id="CM044706">
    <property type="protein sequence ID" value="KAI5656295.1"/>
    <property type="molecule type" value="Genomic_DNA"/>
</dbReference>
<organism evidence="1 2">
    <name type="scientific">Catharanthus roseus</name>
    <name type="common">Madagascar periwinkle</name>
    <name type="synonym">Vinca rosea</name>
    <dbReference type="NCBI Taxonomy" id="4058"/>
    <lineage>
        <taxon>Eukaryota</taxon>
        <taxon>Viridiplantae</taxon>
        <taxon>Streptophyta</taxon>
        <taxon>Embryophyta</taxon>
        <taxon>Tracheophyta</taxon>
        <taxon>Spermatophyta</taxon>
        <taxon>Magnoliopsida</taxon>
        <taxon>eudicotyledons</taxon>
        <taxon>Gunneridae</taxon>
        <taxon>Pentapetalae</taxon>
        <taxon>asterids</taxon>
        <taxon>lamiids</taxon>
        <taxon>Gentianales</taxon>
        <taxon>Apocynaceae</taxon>
        <taxon>Rauvolfioideae</taxon>
        <taxon>Vinceae</taxon>
        <taxon>Catharanthinae</taxon>
        <taxon>Catharanthus</taxon>
    </lineage>
</organism>